<comment type="caution">
    <text evidence="1">The sequence shown here is derived from an EMBL/GenBank/DDBJ whole genome shotgun (WGS) entry which is preliminary data.</text>
</comment>
<accession>A0A4Y2LQ22</accession>
<dbReference type="AlphaFoldDB" id="A0A4Y2LQ22"/>
<protein>
    <submittedName>
        <fullName evidence="1">Uncharacterized protein</fullName>
    </submittedName>
</protein>
<organism evidence="1 2">
    <name type="scientific">Araneus ventricosus</name>
    <name type="common">Orbweaver spider</name>
    <name type="synonym">Epeira ventricosa</name>
    <dbReference type="NCBI Taxonomy" id="182803"/>
    <lineage>
        <taxon>Eukaryota</taxon>
        <taxon>Metazoa</taxon>
        <taxon>Ecdysozoa</taxon>
        <taxon>Arthropoda</taxon>
        <taxon>Chelicerata</taxon>
        <taxon>Arachnida</taxon>
        <taxon>Araneae</taxon>
        <taxon>Araneomorphae</taxon>
        <taxon>Entelegynae</taxon>
        <taxon>Araneoidea</taxon>
        <taxon>Araneidae</taxon>
        <taxon>Araneus</taxon>
    </lineage>
</organism>
<proteinExistence type="predicted"/>
<evidence type="ECO:0000313" key="2">
    <source>
        <dbReference type="Proteomes" id="UP000499080"/>
    </source>
</evidence>
<gene>
    <name evidence="1" type="ORF">AVEN_210179_1</name>
</gene>
<name>A0A4Y2LQ22_ARAVE</name>
<reference evidence="1 2" key="1">
    <citation type="journal article" date="2019" name="Sci. Rep.">
        <title>Orb-weaving spider Araneus ventricosus genome elucidates the spidroin gene catalogue.</title>
        <authorList>
            <person name="Kono N."/>
            <person name="Nakamura H."/>
            <person name="Ohtoshi R."/>
            <person name="Moran D.A.P."/>
            <person name="Shinohara A."/>
            <person name="Yoshida Y."/>
            <person name="Fujiwara M."/>
            <person name="Mori M."/>
            <person name="Tomita M."/>
            <person name="Arakawa K."/>
        </authorList>
    </citation>
    <scope>NUCLEOTIDE SEQUENCE [LARGE SCALE GENOMIC DNA]</scope>
</reference>
<evidence type="ECO:0000313" key="1">
    <source>
        <dbReference type="EMBL" id="GBN16915.1"/>
    </source>
</evidence>
<dbReference type="Proteomes" id="UP000499080">
    <property type="component" value="Unassembled WGS sequence"/>
</dbReference>
<keyword evidence="2" id="KW-1185">Reference proteome</keyword>
<dbReference type="EMBL" id="BGPR01006202">
    <property type="protein sequence ID" value="GBN16915.1"/>
    <property type="molecule type" value="Genomic_DNA"/>
</dbReference>
<sequence length="84" mass="9325">MCYYSTLALILRRSVLMVWSQIRDRRVSGSKLDSTEDLPCMGLVGRLIIRSGRTVILLLWCGSLEKGVPSQVSSSSSDRGSKFT</sequence>
<feature type="non-terminal residue" evidence="1">
    <location>
        <position position="84"/>
    </location>
</feature>